<evidence type="ECO:0000313" key="2">
    <source>
        <dbReference type="EMBL" id="KAG5834410.1"/>
    </source>
</evidence>
<gene>
    <name evidence="2" type="ORF">ANANG_G00261210</name>
</gene>
<keyword evidence="3" id="KW-1185">Reference proteome</keyword>
<comment type="caution">
    <text evidence="2">The sequence shown here is derived from an EMBL/GenBank/DDBJ whole genome shotgun (WGS) entry which is preliminary data.</text>
</comment>
<evidence type="ECO:0000313" key="3">
    <source>
        <dbReference type="Proteomes" id="UP001044222"/>
    </source>
</evidence>
<accession>A0A9D3LNW4</accession>
<sequence length="70" mass="7058">MYCGISVGGGHTGSGCSSRRGSALPVERGLAKGVTSNPAPGRGSGLLATERLQDRAAAAATLQLLYSWPN</sequence>
<name>A0A9D3LNW4_ANGAN</name>
<organism evidence="2 3">
    <name type="scientific">Anguilla anguilla</name>
    <name type="common">European freshwater eel</name>
    <name type="synonym">Muraena anguilla</name>
    <dbReference type="NCBI Taxonomy" id="7936"/>
    <lineage>
        <taxon>Eukaryota</taxon>
        <taxon>Metazoa</taxon>
        <taxon>Chordata</taxon>
        <taxon>Craniata</taxon>
        <taxon>Vertebrata</taxon>
        <taxon>Euteleostomi</taxon>
        <taxon>Actinopterygii</taxon>
        <taxon>Neopterygii</taxon>
        <taxon>Teleostei</taxon>
        <taxon>Anguilliformes</taxon>
        <taxon>Anguillidae</taxon>
        <taxon>Anguilla</taxon>
    </lineage>
</organism>
<reference evidence="2" key="1">
    <citation type="submission" date="2021-01" db="EMBL/GenBank/DDBJ databases">
        <title>A chromosome-scale assembly of European eel, Anguilla anguilla.</title>
        <authorList>
            <person name="Henkel C."/>
            <person name="Jong-Raadsen S.A."/>
            <person name="Dufour S."/>
            <person name="Weltzien F.-A."/>
            <person name="Palstra A.P."/>
            <person name="Pelster B."/>
            <person name="Spaink H.P."/>
            <person name="Van Den Thillart G.E."/>
            <person name="Jansen H."/>
            <person name="Zahm M."/>
            <person name="Klopp C."/>
            <person name="Cedric C."/>
            <person name="Louis A."/>
            <person name="Berthelot C."/>
            <person name="Parey E."/>
            <person name="Roest Crollius H."/>
            <person name="Montfort J."/>
            <person name="Robinson-Rechavi M."/>
            <person name="Bucao C."/>
            <person name="Bouchez O."/>
            <person name="Gislard M."/>
            <person name="Lluch J."/>
            <person name="Milhes M."/>
            <person name="Lampietro C."/>
            <person name="Lopez Roques C."/>
            <person name="Donnadieu C."/>
            <person name="Braasch I."/>
            <person name="Desvignes T."/>
            <person name="Postlethwait J."/>
            <person name="Bobe J."/>
            <person name="Guiguen Y."/>
            <person name="Dirks R."/>
        </authorList>
    </citation>
    <scope>NUCLEOTIDE SEQUENCE</scope>
    <source>
        <strain evidence="2">Tag_6206</strain>
        <tissue evidence="2">Liver</tissue>
    </source>
</reference>
<protein>
    <submittedName>
        <fullName evidence="2">Uncharacterized protein</fullName>
    </submittedName>
</protein>
<feature type="compositionally biased region" description="Gly residues" evidence="1">
    <location>
        <begin position="1"/>
        <end position="13"/>
    </location>
</feature>
<dbReference type="EMBL" id="JAFIRN010000015">
    <property type="protein sequence ID" value="KAG5834410.1"/>
    <property type="molecule type" value="Genomic_DNA"/>
</dbReference>
<dbReference type="AlphaFoldDB" id="A0A9D3LNW4"/>
<dbReference type="Proteomes" id="UP001044222">
    <property type="component" value="Chromosome 15"/>
</dbReference>
<evidence type="ECO:0000256" key="1">
    <source>
        <dbReference type="SAM" id="MobiDB-lite"/>
    </source>
</evidence>
<proteinExistence type="predicted"/>
<feature type="region of interest" description="Disordered" evidence="1">
    <location>
        <begin position="1"/>
        <end position="22"/>
    </location>
</feature>